<sequence length="477" mass="54295">MTETVREVPLSLQVFHSHNEYKAHRRNRTEQIYLRDLSAGLGREEKLYVKEYAFQRSSFHRHYARRFSAPLLSAPSVVPSRAATAPTSAIAPTLGQTKSYSKRISRSASSSFSAYKNGGKSGRAASHASLFSASASLRHATASTNSSPLALRMLDGLKEVSVSTRFQRVQRKFSIASMTEHGCLTAEGDSLAENIQEVRKRLFKRGVSGTRKTTSMRDLISTVNSDNNRRDSITMVEEEGEETEDKATEVENSCKPVGLNTTKNIARAEPSFDNKDKQRVSSNTKDKDETPYETIPLKPNETNKDENVKTQPLEIDPRMKMPFLKLRASLNFTKQRNTRANNHVTISEPIPEDATSTDPEETVEEEPEPEEETPQHGLFHQQTSSIFKRFLSNTPYTEPLQLKIRAFLQDQAKFNHRFPKGQENSVDQSDRHKQLLSGEKEKKERQKIEYEKKKEIVFEVLTKLGITDEHIWFHYNQ</sequence>
<evidence type="ECO:0000313" key="3">
    <source>
        <dbReference type="Proteomes" id="UP000762676"/>
    </source>
</evidence>
<dbReference type="EMBL" id="BMAT01003865">
    <property type="protein sequence ID" value="GFR63883.1"/>
    <property type="molecule type" value="Genomic_DNA"/>
</dbReference>
<gene>
    <name evidence="2" type="ORF">ElyMa_001907700</name>
</gene>
<evidence type="ECO:0000313" key="2">
    <source>
        <dbReference type="EMBL" id="GFR63883.1"/>
    </source>
</evidence>
<comment type="caution">
    <text evidence="2">The sequence shown here is derived from an EMBL/GenBank/DDBJ whole genome shotgun (WGS) entry which is preliminary data.</text>
</comment>
<feature type="region of interest" description="Disordered" evidence="1">
    <location>
        <begin position="346"/>
        <end position="379"/>
    </location>
</feature>
<feature type="compositionally biased region" description="Basic and acidic residues" evidence="1">
    <location>
        <begin position="428"/>
        <end position="441"/>
    </location>
</feature>
<feature type="region of interest" description="Disordered" evidence="1">
    <location>
        <begin position="262"/>
        <end position="305"/>
    </location>
</feature>
<dbReference type="Proteomes" id="UP000762676">
    <property type="component" value="Unassembled WGS sequence"/>
</dbReference>
<feature type="compositionally biased region" description="Basic and acidic residues" evidence="1">
    <location>
        <begin position="270"/>
        <end position="290"/>
    </location>
</feature>
<feature type="region of interest" description="Disordered" evidence="1">
    <location>
        <begin position="418"/>
        <end position="441"/>
    </location>
</feature>
<feature type="compositionally biased region" description="Acidic residues" evidence="1">
    <location>
        <begin position="358"/>
        <end position="372"/>
    </location>
</feature>
<name>A0AAV4ESB7_9GAST</name>
<organism evidence="2 3">
    <name type="scientific">Elysia marginata</name>
    <dbReference type="NCBI Taxonomy" id="1093978"/>
    <lineage>
        <taxon>Eukaryota</taxon>
        <taxon>Metazoa</taxon>
        <taxon>Spiralia</taxon>
        <taxon>Lophotrochozoa</taxon>
        <taxon>Mollusca</taxon>
        <taxon>Gastropoda</taxon>
        <taxon>Heterobranchia</taxon>
        <taxon>Euthyneura</taxon>
        <taxon>Panpulmonata</taxon>
        <taxon>Sacoglossa</taxon>
        <taxon>Placobranchoidea</taxon>
        <taxon>Plakobranchidae</taxon>
        <taxon>Elysia</taxon>
    </lineage>
</organism>
<accession>A0AAV4ESB7</accession>
<protein>
    <submittedName>
        <fullName evidence="2">Uncharacterized protein</fullName>
    </submittedName>
</protein>
<proteinExistence type="predicted"/>
<evidence type="ECO:0000256" key="1">
    <source>
        <dbReference type="SAM" id="MobiDB-lite"/>
    </source>
</evidence>
<keyword evidence="3" id="KW-1185">Reference proteome</keyword>
<reference evidence="2 3" key="1">
    <citation type="journal article" date="2021" name="Elife">
        <title>Chloroplast acquisition without the gene transfer in kleptoplastic sea slugs, Plakobranchus ocellatus.</title>
        <authorList>
            <person name="Maeda T."/>
            <person name="Takahashi S."/>
            <person name="Yoshida T."/>
            <person name="Shimamura S."/>
            <person name="Takaki Y."/>
            <person name="Nagai Y."/>
            <person name="Toyoda A."/>
            <person name="Suzuki Y."/>
            <person name="Arimoto A."/>
            <person name="Ishii H."/>
            <person name="Satoh N."/>
            <person name="Nishiyama T."/>
            <person name="Hasebe M."/>
            <person name="Maruyama T."/>
            <person name="Minagawa J."/>
            <person name="Obokata J."/>
            <person name="Shigenobu S."/>
        </authorList>
    </citation>
    <scope>NUCLEOTIDE SEQUENCE [LARGE SCALE GENOMIC DNA]</scope>
</reference>
<dbReference type="AlphaFoldDB" id="A0AAV4ESB7"/>